<name>A0A327JUW7_9HYPH</name>
<reference evidence="1 2" key="1">
    <citation type="submission" date="2017-07" db="EMBL/GenBank/DDBJ databases">
        <title>Draft Genome Sequences of Select Purple Nonsulfur Bacteria.</title>
        <authorList>
            <person name="Lasarre B."/>
            <person name="Mckinlay J.B."/>
        </authorList>
    </citation>
    <scope>NUCLEOTIDE SEQUENCE [LARGE SCALE GENOMIC DNA]</scope>
    <source>
        <strain evidence="1 2">DSM 11290</strain>
    </source>
</reference>
<organism evidence="1 2">
    <name type="scientific">Rhodobium orientis</name>
    <dbReference type="NCBI Taxonomy" id="34017"/>
    <lineage>
        <taxon>Bacteria</taxon>
        <taxon>Pseudomonadati</taxon>
        <taxon>Pseudomonadota</taxon>
        <taxon>Alphaproteobacteria</taxon>
        <taxon>Hyphomicrobiales</taxon>
        <taxon>Rhodobiaceae</taxon>
        <taxon>Rhodobium</taxon>
    </lineage>
</organism>
<gene>
    <name evidence="1" type="ORF">CH339_03075</name>
</gene>
<dbReference type="RefSeq" id="WP_111432817.1">
    <property type="nucleotide sequence ID" value="NZ_JACIGG010000007.1"/>
</dbReference>
<protein>
    <submittedName>
        <fullName evidence="1">Uncharacterized protein</fullName>
    </submittedName>
</protein>
<proteinExistence type="predicted"/>
<evidence type="ECO:0000313" key="2">
    <source>
        <dbReference type="Proteomes" id="UP000249299"/>
    </source>
</evidence>
<keyword evidence="2" id="KW-1185">Reference proteome</keyword>
<dbReference type="AlphaFoldDB" id="A0A327JUW7"/>
<accession>A0A327JUW7</accession>
<comment type="caution">
    <text evidence="1">The sequence shown here is derived from an EMBL/GenBank/DDBJ whole genome shotgun (WGS) entry which is preliminary data.</text>
</comment>
<dbReference type="EMBL" id="NPEV01000004">
    <property type="protein sequence ID" value="RAI29283.1"/>
    <property type="molecule type" value="Genomic_DNA"/>
</dbReference>
<dbReference type="OrthoDB" id="8153125at2"/>
<dbReference type="Proteomes" id="UP000249299">
    <property type="component" value="Unassembled WGS sequence"/>
</dbReference>
<sequence>MGGEPDILVFKVEGIEREILLDGSKCPATLAKVKAALPAAVDIHCAKIAGSHIMWPVPFVEAVENASDVLDMPAGSFFFWPERQYLEITYDALQAETAAVNYLGRLRGDVAWLRDYADRQRQGQGTAVFTAEVYLKDAPADAAPGPDEADDGGALAGVRAARRAVWAAQPSDVAGLLGRRGLNIPFGPLSMAEGELRKLHELLWRLWNAGGEIIDTEKMAIARFATHAAITRVGGFCHMGETAAVLEKLIVALGDGTASLDDVLVEGILYSGRMAAWLDLYIQWWPINELTLKTLEATDNAPRKA</sequence>
<dbReference type="Gene3D" id="2.40.100.20">
    <property type="match status" value="1"/>
</dbReference>
<evidence type="ECO:0000313" key="1">
    <source>
        <dbReference type="EMBL" id="RAI29283.1"/>
    </source>
</evidence>